<dbReference type="Proteomes" id="UP000321570">
    <property type="component" value="Unassembled WGS sequence"/>
</dbReference>
<keyword evidence="2" id="KW-1185">Reference proteome</keyword>
<accession>A0A564YU61</accession>
<proteinExistence type="predicted"/>
<gene>
    <name evidence="1" type="ORF">WMSIL1_LOCUS9113</name>
</gene>
<evidence type="ECO:0000313" key="2">
    <source>
        <dbReference type="Proteomes" id="UP000321570"/>
    </source>
</evidence>
<evidence type="ECO:0000313" key="1">
    <source>
        <dbReference type="EMBL" id="VUZ50233.1"/>
    </source>
</evidence>
<name>A0A564YU61_HYMDI</name>
<reference evidence="1 2" key="1">
    <citation type="submission" date="2019-07" db="EMBL/GenBank/DDBJ databases">
        <authorList>
            <person name="Jastrzebski P J."/>
            <person name="Paukszto L."/>
            <person name="Jastrzebski P J."/>
        </authorList>
    </citation>
    <scope>NUCLEOTIDE SEQUENCE [LARGE SCALE GENOMIC DNA]</scope>
    <source>
        <strain evidence="1 2">WMS-il1</strain>
    </source>
</reference>
<organism evidence="1 2">
    <name type="scientific">Hymenolepis diminuta</name>
    <name type="common">Rat tapeworm</name>
    <dbReference type="NCBI Taxonomy" id="6216"/>
    <lineage>
        <taxon>Eukaryota</taxon>
        <taxon>Metazoa</taxon>
        <taxon>Spiralia</taxon>
        <taxon>Lophotrochozoa</taxon>
        <taxon>Platyhelminthes</taxon>
        <taxon>Cestoda</taxon>
        <taxon>Eucestoda</taxon>
        <taxon>Cyclophyllidea</taxon>
        <taxon>Hymenolepididae</taxon>
        <taxon>Hymenolepis</taxon>
    </lineage>
</organism>
<dbReference type="AlphaFoldDB" id="A0A564YU61"/>
<sequence>MLWPVLRLKVLSLKTRANPSEIFIEPLLLYGLSTIVYRKVGYNKLKAVQNTARQIMPGLYSERQMSV</sequence>
<protein>
    <submittedName>
        <fullName evidence="1">Uncharacterized protein</fullName>
    </submittedName>
</protein>
<dbReference type="EMBL" id="CABIJS010000355">
    <property type="protein sequence ID" value="VUZ50233.1"/>
    <property type="molecule type" value="Genomic_DNA"/>
</dbReference>